<dbReference type="AlphaFoldDB" id="A0ABD0MWN9"/>
<dbReference type="EMBL" id="JAMKFB020000028">
    <property type="protein sequence ID" value="KAL0154418.1"/>
    <property type="molecule type" value="Genomic_DNA"/>
</dbReference>
<gene>
    <name evidence="2" type="ORF">M9458_050267</name>
</gene>
<feature type="compositionally biased region" description="Low complexity" evidence="1">
    <location>
        <begin position="246"/>
        <end position="265"/>
    </location>
</feature>
<organism evidence="2 3">
    <name type="scientific">Cirrhinus mrigala</name>
    <name type="common">Mrigala</name>
    <dbReference type="NCBI Taxonomy" id="683832"/>
    <lineage>
        <taxon>Eukaryota</taxon>
        <taxon>Metazoa</taxon>
        <taxon>Chordata</taxon>
        <taxon>Craniata</taxon>
        <taxon>Vertebrata</taxon>
        <taxon>Euteleostomi</taxon>
        <taxon>Actinopterygii</taxon>
        <taxon>Neopterygii</taxon>
        <taxon>Teleostei</taxon>
        <taxon>Ostariophysi</taxon>
        <taxon>Cypriniformes</taxon>
        <taxon>Cyprinidae</taxon>
        <taxon>Labeoninae</taxon>
        <taxon>Labeonini</taxon>
        <taxon>Cirrhinus</taxon>
    </lineage>
</organism>
<keyword evidence="3" id="KW-1185">Reference proteome</keyword>
<feature type="region of interest" description="Disordered" evidence="1">
    <location>
        <begin position="246"/>
        <end position="362"/>
    </location>
</feature>
<sequence>MIQNAAAQLVFNEPKRAHITPLFITLHWLPIAACIKFNTLMLAYRTATGSSPAYLHSLLPIYTPSRTLRSASERRLIVPSQRGTKSLSRTFSYTVPGWTNRLMYSPPVTLTHDLTVAAPSAASLRYRILRYPKIQRLLDTDQTMDPASRLFCLRQGNRPIEDYVVDFCKLCHLVNFNDVALKDIFRQYIDYALLLAGSSFTVGIADEGPRNPAVTPTPQPAHVITSKPETFHTPTFMSGIVTIMTEPPQTKPAKPKPAQVTPTKPRFADVTSAKPQPVHVTSAAPKPAHVTSAHVSPDCESTPETLFDHELTPEASSVHKSAPEASPVHESAPEASPVHKSTPEASSVNESAPMPPEVAAPAAEPPKGVAFPHRLSACPVTAMKAIYNFPATPAQESAPMPLEVSAQAVDPPMGAASYHELSACHATAKEMVREHTALLWMSLVPLWISLLLSALPALPALLCLPRHGFLLSLPRHGFLLSLPRHGGRLYLLHHGSRLLRVKHGGLLPATAP</sequence>
<comment type="caution">
    <text evidence="2">The sequence shown here is derived from an EMBL/GenBank/DDBJ whole genome shotgun (WGS) entry which is preliminary data.</text>
</comment>
<evidence type="ECO:0008006" key="4">
    <source>
        <dbReference type="Google" id="ProtNLM"/>
    </source>
</evidence>
<name>A0ABD0MWN9_CIRMR</name>
<accession>A0ABD0MWN9</accession>
<protein>
    <recommendedName>
        <fullName evidence="4">Retrotransposon gag domain-containing protein</fullName>
    </recommendedName>
</protein>
<dbReference type="Proteomes" id="UP001529510">
    <property type="component" value="Unassembled WGS sequence"/>
</dbReference>
<evidence type="ECO:0000256" key="1">
    <source>
        <dbReference type="SAM" id="MobiDB-lite"/>
    </source>
</evidence>
<evidence type="ECO:0000313" key="2">
    <source>
        <dbReference type="EMBL" id="KAL0154418.1"/>
    </source>
</evidence>
<reference evidence="2 3" key="1">
    <citation type="submission" date="2024-05" db="EMBL/GenBank/DDBJ databases">
        <title>Genome sequencing and assembly of Indian major carp, Cirrhinus mrigala (Hamilton, 1822).</title>
        <authorList>
            <person name="Mohindra V."/>
            <person name="Chowdhury L.M."/>
            <person name="Lal K."/>
            <person name="Jena J.K."/>
        </authorList>
    </citation>
    <scope>NUCLEOTIDE SEQUENCE [LARGE SCALE GENOMIC DNA]</scope>
    <source>
        <strain evidence="2">CM1030</strain>
        <tissue evidence="2">Blood</tissue>
    </source>
</reference>
<evidence type="ECO:0000313" key="3">
    <source>
        <dbReference type="Proteomes" id="UP001529510"/>
    </source>
</evidence>
<proteinExistence type="predicted"/>